<dbReference type="FunFam" id="3.30.450.90:FF:000001">
    <property type="entry name" value="Type II secretion system ATPase GspE"/>
    <property type="match status" value="1"/>
</dbReference>
<name>A0A5C5XAY2_9PLAN</name>
<dbReference type="OrthoDB" id="244550at2"/>
<accession>A0A5C5XAY2</accession>
<dbReference type="CDD" id="cd01129">
    <property type="entry name" value="PulE-GspE-like"/>
    <property type="match status" value="1"/>
</dbReference>
<evidence type="ECO:0000256" key="4">
    <source>
        <dbReference type="SAM" id="MobiDB-lite"/>
    </source>
</evidence>
<feature type="region of interest" description="Disordered" evidence="4">
    <location>
        <begin position="1"/>
        <end position="23"/>
    </location>
</feature>
<dbReference type="PROSITE" id="PS00662">
    <property type="entry name" value="T2SP_E"/>
    <property type="match status" value="1"/>
</dbReference>
<evidence type="ECO:0000259" key="5">
    <source>
        <dbReference type="PROSITE" id="PS00662"/>
    </source>
</evidence>
<dbReference type="Pfam" id="PF05157">
    <property type="entry name" value="MshEN"/>
    <property type="match status" value="1"/>
</dbReference>
<dbReference type="SMART" id="SM00382">
    <property type="entry name" value="AAA"/>
    <property type="match status" value="1"/>
</dbReference>
<dbReference type="RefSeq" id="WP_146502104.1">
    <property type="nucleotide sequence ID" value="NZ_SJPG01000001.1"/>
</dbReference>
<organism evidence="6 7">
    <name type="scientific">Rubinisphaera italica</name>
    <dbReference type="NCBI Taxonomy" id="2527969"/>
    <lineage>
        <taxon>Bacteria</taxon>
        <taxon>Pseudomonadati</taxon>
        <taxon>Planctomycetota</taxon>
        <taxon>Planctomycetia</taxon>
        <taxon>Planctomycetales</taxon>
        <taxon>Planctomycetaceae</taxon>
        <taxon>Rubinisphaera</taxon>
    </lineage>
</organism>
<dbReference type="Gene3D" id="3.30.450.90">
    <property type="match status" value="1"/>
</dbReference>
<keyword evidence="7" id="KW-1185">Reference proteome</keyword>
<evidence type="ECO:0000313" key="6">
    <source>
        <dbReference type="EMBL" id="TWT59928.1"/>
    </source>
</evidence>
<feature type="domain" description="Bacterial type II secretion system protein E" evidence="5">
    <location>
        <begin position="401"/>
        <end position="415"/>
    </location>
</feature>
<dbReference type="InterPro" id="IPR001482">
    <property type="entry name" value="T2SS/T4SS_dom"/>
</dbReference>
<evidence type="ECO:0000313" key="7">
    <source>
        <dbReference type="Proteomes" id="UP000316095"/>
    </source>
</evidence>
<dbReference type="GO" id="GO:0005886">
    <property type="term" value="C:plasma membrane"/>
    <property type="evidence" value="ECO:0007669"/>
    <property type="project" value="TreeGrafter"/>
</dbReference>
<dbReference type="Gene3D" id="3.40.50.300">
    <property type="entry name" value="P-loop containing nucleotide triphosphate hydrolases"/>
    <property type="match status" value="1"/>
</dbReference>
<evidence type="ECO:0000256" key="1">
    <source>
        <dbReference type="ARBA" id="ARBA00006611"/>
    </source>
</evidence>
<evidence type="ECO:0000256" key="3">
    <source>
        <dbReference type="ARBA" id="ARBA00022840"/>
    </source>
</evidence>
<dbReference type="InterPro" id="IPR027417">
    <property type="entry name" value="P-loop_NTPase"/>
</dbReference>
<keyword evidence="2" id="KW-0547">Nucleotide-binding</keyword>
<dbReference type="Pfam" id="PF00437">
    <property type="entry name" value="T2SSE"/>
    <property type="match status" value="1"/>
</dbReference>
<reference evidence="6 7" key="1">
    <citation type="submission" date="2019-02" db="EMBL/GenBank/DDBJ databases">
        <title>Deep-cultivation of Planctomycetes and their phenomic and genomic characterization uncovers novel biology.</title>
        <authorList>
            <person name="Wiegand S."/>
            <person name="Jogler M."/>
            <person name="Boedeker C."/>
            <person name="Pinto D."/>
            <person name="Vollmers J."/>
            <person name="Rivas-Marin E."/>
            <person name="Kohn T."/>
            <person name="Peeters S.H."/>
            <person name="Heuer A."/>
            <person name="Rast P."/>
            <person name="Oberbeckmann S."/>
            <person name="Bunk B."/>
            <person name="Jeske O."/>
            <person name="Meyerdierks A."/>
            <person name="Storesund J.E."/>
            <person name="Kallscheuer N."/>
            <person name="Luecker S."/>
            <person name="Lage O.M."/>
            <person name="Pohl T."/>
            <person name="Merkel B.J."/>
            <person name="Hornburger P."/>
            <person name="Mueller R.-W."/>
            <person name="Bruemmer F."/>
            <person name="Labrenz M."/>
            <person name="Spormann A.M."/>
            <person name="Op Den Camp H."/>
            <person name="Overmann J."/>
            <person name="Amann R."/>
            <person name="Jetten M.S.M."/>
            <person name="Mascher T."/>
            <person name="Medema M.H."/>
            <person name="Devos D.P."/>
            <person name="Kaster A.-K."/>
            <person name="Ovreas L."/>
            <person name="Rohde M."/>
            <person name="Galperin M.Y."/>
            <person name="Jogler C."/>
        </authorList>
    </citation>
    <scope>NUCLEOTIDE SEQUENCE [LARGE SCALE GENOMIC DNA]</scope>
    <source>
        <strain evidence="6 7">Pan54</strain>
    </source>
</reference>
<dbReference type="PANTHER" id="PTHR30258:SF2">
    <property type="entry name" value="COMG OPERON PROTEIN 1"/>
    <property type="match status" value="1"/>
</dbReference>
<dbReference type="Gene3D" id="3.30.300.160">
    <property type="entry name" value="Type II secretion system, protein E, N-terminal domain"/>
    <property type="match status" value="1"/>
</dbReference>
<dbReference type="GO" id="GO:0016887">
    <property type="term" value="F:ATP hydrolysis activity"/>
    <property type="evidence" value="ECO:0007669"/>
    <property type="project" value="TreeGrafter"/>
</dbReference>
<dbReference type="InterPro" id="IPR037257">
    <property type="entry name" value="T2SS_E_N_sf"/>
</dbReference>
<keyword evidence="3" id="KW-0067">ATP-binding</keyword>
<dbReference type="FunFam" id="3.40.50.300:FF:000398">
    <property type="entry name" value="Type IV pilus assembly ATPase PilB"/>
    <property type="match status" value="1"/>
</dbReference>
<dbReference type="SUPFAM" id="SSF160246">
    <property type="entry name" value="EspE N-terminal domain-like"/>
    <property type="match status" value="1"/>
</dbReference>
<dbReference type="InterPro" id="IPR007831">
    <property type="entry name" value="T2SS_GspE_N"/>
</dbReference>
<evidence type="ECO:0000256" key="2">
    <source>
        <dbReference type="ARBA" id="ARBA00022741"/>
    </source>
</evidence>
<comment type="caution">
    <text evidence="6">The sequence shown here is derived from an EMBL/GenBank/DDBJ whole genome shotgun (WGS) entry which is preliminary data.</text>
</comment>
<dbReference type="EMBL" id="SJPG01000001">
    <property type="protein sequence ID" value="TWT59928.1"/>
    <property type="molecule type" value="Genomic_DNA"/>
</dbReference>
<dbReference type="PANTHER" id="PTHR30258">
    <property type="entry name" value="TYPE II SECRETION SYSTEM PROTEIN GSPE-RELATED"/>
    <property type="match status" value="1"/>
</dbReference>
<dbReference type="SUPFAM" id="SSF52540">
    <property type="entry name" value="P-loop containing nucleoside triphosphate hydrolases"/>
    <property type="match status" value="1"/>
</dbReference>
<sequence length="582" mass="64979">MTSLVHSENRRASASVAQRNKPRQRLGERLVSAGILTSDELESALQQQSVNGQRVGETLVELGFIEEEQLLPYLAEQLNIPHVTLRDGLIDPRSVLTIPRRKAEEFEAIVLFKVRDVLTVAMRNPQQLDYIDEIERLTKCRVRPVLAMKSAIEQLLPRCYDEGFEVDAVTADMDQEAISVQDDAIHVQLQSVESIGDGSPIVNLVNYMILQAARQGASDIHIEPGANQSTVRFRVDGMLREVLRPRREFHPAIVSRIKVMAKMDIAEHRMPQDGRIHVVVDRRDIDLRCSTLPTVQGEKVVLRVLDRSSVTFNLNELGIPNNQLKSMKEILAKPYGLALVTGPTGSGKTTTLYSAIELIKNVNRNIVTVEDPVEYQLSLINQVHANAGTSLSFAKVLRAILRQDPDVIMIGEIRDGETAEVAIQAALTGHLVLSTLHTNDSAGAITRLMDMGIASYKTAAAFVGAIAQRLVRRVCQNCRTTYYPQAQMLETLHYKGDKKQQFIRGEGCHECYDTGFKGRIGIYEILHADNELRELIGADASVDKIRQWHRTHGGTSLLQEGLRLAQEGITSLDEIMRVAYFE</sequence>
<protein>
    <submittedName>
        <fullName evidence="6">Type II secretion system protein E</fullName>
    </submittedName>
</protein>
<dbReference type="Proteomes" id="UP000316095">
    <property type="component" value="Unassembled WGS sequence"/>
</dbReference>
<gene>
    <name evidence="6" type="primary">epsE_1</name>
    <name evidence="6" type="ORF">Pan54_06390</name>
</gene>
<dbReference type="GO" id="GO:0005524">
    <property type="term" value="F:ATP binding"/>
    <property type="evidence" value="ECO:0007669"/>
    <property type="project" value="UniProtKB-KW"/>
</dbReference>
<proteinExistence type="inferred from homology"/>
<dbReference type="InterPro" id="IPR003593">
    <property type="entry name" value="AAA+_ATPase"/>
</dbReference>
<dbReference type="AlphaFoldDB" id="A0A5C5XAY2"/>
<comment type="similarity">
    <text evidence="1">Belongs to the GSP E family.</text>
</comment>